<feature type="region of interest" description="Disordered" evidence="1">
    <location>
        <begin position="1"/>
        <end position="20"/>
    </location>
</feature>
<protein>
    <submittedName>
        <fullName evidence="2">Uncharacterized protein</fullName>
    </submittedName>
</protein>
<dbReference type="AlphaFoldDB" id="A0A0C9ZBL5"/>
<gene>
    <name evidence="2" type="ORF">CY34DRAFT_17396</name>
</gene>
<keyword evidence="3" id="KW-1185">Reference proteome</keyword>
<accession>A0A0C9ZBL5</accession>
<evidence type="ECO:0000313" key="3">
    <source>
        <dbReference type="Proteomes" id="UP000054485"/>
    </source>
</evidence>
<dbReference type="Proteomes" id="UP000054485">
    <property type="component" value="Unassembled WGS sequence"/>
</dbReference>
<dbReference type="EMBL" id="KN835688">
    <property type="protein sequence ID" value="KIK34910.1"/>
    <property type="molecule type" value="Genomic_DNA"/>
</dbReference>
<sequence length="83" mass="9643">MTRWCIKPKSDEDKPAATTVTPTASTLKWKSFFATPSPPGPDSIYWKYVTQEEDAAWYDRSGTDDRFHAVRQMKRELQQLCDQ</sequence>
<dbReference type="HOGENOM" id="CLU_2544135_0_0_1"/>
<dbReference type="OrthoDB" id="2671199at2759"/>
<reference evidence="2 3" key="1">
    <citation type="submission" date="2014-04" db="EMBL/GenBank/DDBJ databases">
        <authorList>
            <consortium name="DOE Joint Genome Institute"/>
            <person name="Kuo A."/>
            <person name="Ruytinx J."/>
            <person name="Rineau F."/>
            <person name="Colpaert J."/>
            <person name="Kohler A."/>
            <person name="Nagy L.G."/>
            <person name="Floudas D."/>
            <person name="Copeland A."/>
            <person name="Barry K.W."/>
            <person name="Cichocki N."/>
            <person name="Veneault-Fourrey C."/>
            <person name="LaButti K."/>
            <person name="Lindquist E.A."/>
            <person name="Lipzen A."/>
            <person name="Lundell T."/>
            <person name="Morin E."/>
            <person name="Murat C."/>
            <person name="Sun H."/>
            <person name="Tunlid A."/>
            <person name="Henrissat B."/>
            <person name="Grigoriev I.V."/>
            <person name="Hibbett D.S."/>
            <person name="Martin F."/>
            <person name="Nordberg H.P."/>
            <person name="Cantor M.N."/>
            <person name="Hua S.X."/>
        </authorList>
    </citation>
    <scope>NUCLEOTIDE SEQUENCE [LARGE SCALE GENOMIC DNA]</scope>
    <source>
        <strain evidence="2 3">UH-Slu-Lm8-n1</strain>
    </source>
</reference>
<reference evidence="3" key="2">
    <citation type="submission" date="2015-01" db="EMBL/GenBank/DDBJ databases">
        <title>Evolutionary Origins and Diversification of the Mycorrhizal Mutualists.</title>
        <authorList>
            <consortium name="DOE Joint Genome Institute"/>
            <consortium name="Mycorrhizal Genomics Consortium"/>
            <person name="Kohler A."/>
            <person name="Kuo A."/>
            <person name="Nagy L.G."/>
            <person name="Floudas D."/>
            <person name="Copeland A."/>
            <person name="Barry K.W."/>
            <person name="Cichocki N."/>
            <person name="Veneault-Fourrey C."/>
            <person name="LaButti K."/>
            <person name="Lindquist E.A."/>
            <person name="Lipzen A."/>
            <person name="Lundell T."/>
            <person name="Morin E."/>
            <person name="Murat C."/>
            <person name="Riley R."/>
            <person name="Ohm R."/>
            <person name="Sun H."/>
            <person name="Tunlid A."/>
            <person name="Henrissat B."/>
            <person name="Grigoriev I.V."/>
            <person name="Hibbett D.S."/>
            <person name="Martin F."/>
        </authorList>
    </citation>
    <scope>NUCLEOTIDE SEQUENCE [LARGE SCALE GENOMIC DNA]</scope>
    <source>
        <strain evidence="3">UH-Slu-Lm8-n1</strain>
    </source>
</reference>
<name>A0A0C9ZBL5_9AGAM</name>
<evidence type="ECO:0000313" key="2">
    <source>
        <dbReference type="EMBL" id="KIK34910.1"/>
    </source>
</evidence>
<evidence type="ECO:0000256" key="1">
    <source>
        <dbReference type="SAM" id="MobiDB-lite"/>
    </source>
</evidence>
<proteinExistence type="predicted"/>
<dbReference type="InParanoid" id="A0A0C9ZBL5"/>
<organism evidence="2 3">
    <name type="scientific">Suillus luteus UH-Slu-Lm8-n1</name>
    <dbReference type="NCBI Taxonomy" id="930992"/>
    <lineage>
        <taxon>Eukaryota</taxon>
        <taxon>Fungi</taxon>
        <taxon>Dikarya</taxon>
        <taxon>Basidiomycota</taxon>
        <taxon>Agaricomycotina</taxon>
        <taxon>Agaricomycetes</taxon>
        <taxon>Agaricomycetidae</taxon>
        <taxon>Boletales</taxon>
        <taxon>Suillineae</taxon>
        <taxon>Suillaceae</taxon>
        <taxon>Suillus</taxon>
    </lineage>
</organism>